<dbReference type="PANTHER" id="PTHR12350:SF19">
    <property type="entry name" value="SET DOMAIN-CONTAINING PROTEIN"/>
    <property type="match status" value="1"/>
</dbReference>
<feature type="domain" description="Post-SET" evidence="4">
    <location>
        <begin position="122"/>
        <end position="138"/>
    </location>
</feature>
<gene>
    <name evidence="5" type="ORF">GCM10023322_06130</name>
</gene>
<keyword evidence="2" id="KW-0949">S-adenosyl-L-methionine</keyword>
<reference evidence="6" key="1">
    <citation type="journal article" date="2019" name="Int. J. Syst. Evol. Microbiol.">
        <title>The Global Catalogue of Microorganisms (GCM) 10K type strain sequencing project: providing services to taxonomists for standard genome sequencing and annotation.</title>
        <authorList>
            <consortium name="The Broad Institute Genomics Platform"/>
            <consortium name="The Broad Institute Genome Sequencing Center for Infectious Disease"/>
            <person name="Wu L."/>
            <person name="Ma J."/>
        </authorList>
    </citation>
    <scope>NUCLEOTIDE SEQUENCE [LARGE SCALE GENOMIC DNA]</scope>
    <source>
        <strain evidence="6">JCM 18304</strain>
    </source>
</reference>
<feature type="domain" description="SET" evidence="3">
    <location>
        <begin position="1"/>
        <end position="115"/>
    </location>
</feature>
<evidence type="ECO:0000256" key="1">
    <source>
        <dbReference type="ARBA" id="ARBA00022679"/>
    </source>
</evidence>
<dbReference type="Gene3D" id="2.170.270.10">
    <property type="entry name" value="SET domain"/>
    <property type="match status" value="1"/>
</dbReference>
<organism evidence="5 6">
    <name type="scientific">Rugosimonospora acidiphila</name>
    <dbReference type="NCBI Taxonomy" id="556531"/>
    <lineage>
        <taxon>Bacteria</taxon>
        <taxon>Bacillati</taxon>
        <taxon>Actinomycetota</taxon>
        <taxon>Actinomycetes</taxon>
        <taxon>Micromonosporales</taxon>
        <taxon>Micromonosporaceae</taxon>
        <taxon>Rugosimonospora</taxon>
    </lineage>
</organism>
<evidence type="ECO:0008006" key="7">
    <source>
        <dbReference type="Google" id="ProtNLM"/>
    </source>
</evidence>
<dbReference type="InterPro" id="IPR053201">
    <property type="entry name" value="Flavunoidine_N-MTase"/>
</dbReference>
<dbReference type="Pfam" id="PF00856">
    <property type="entry name" value="SET"/>
    <property type="match status" value="1"/>
</dbReference>
<keyword evidence="1" id="KW-0808">Transferase</keyword>
<dbReference type="InterPro" id="IPR001214">
    <property type="entry name" value="SET_dom"/>
</dbReference>
<dbReference type="Proteomes" id="UP001501570">
    <property type="component" value="Unassembled WGS sequence"/>
</dbReference>
<dbReference type="SMART" id="SM00317">
    <property type="entry name" value="SET"/>
    <property type="match status" value="1"/>
</dbReference>
<dbReference type="EMBL" id="BAABJQ010000002">
    <property type="protein sequence ID" value="GAA5178595.1"/>
    <property type="molecule type" value="Genomic_DNA"/>
</dbReference>
<proteinExistence type="predicted"/>
<accession>A0ABP9RK27</accession>
<dbReference type="SUPFAM" id="SSF82199">
    <property type="entry name" value="SET domain"/>
    <property type="match status" value="1"/>
</dbReference>
<protein>
    <recommendedName>
        <fullName evidence="7">SET domain-containing protein</fullName>
    </recommendedName>
</protein>
<name>A0ABP9RK27_9ACTN</name>
<keyword evidence="6" id="KW-1185">Reference proteome</keyword>
<comment type="caution">
    <text evidence="5">The sequence shown here is derived from an EMBL/GenBank/DDBJ whole genome shotgun (WGS) entry which is preliminary data.</text>
</comment>
<dbReference type="PROSITE" id="PS50280">
    <property type="entry name" value="SET"/>
    <property type="match status" value="1"/>
</dbReference>
<dbReference type="InterPro" id="IPR046341">
    <property type="entry name" value="SET_dom_sf"/>
</dbReference>
<evidence type="ECO:0000259" key="3">
    <source>
        <dbReference type="PROSITE" id="PS50280"/>
    </source>
</evidence>
<evidence type="ECO:0000259" key="4">
    <source>
        <dbReference type="PROSITE" id="PS50868"/>
    </source>
</evidence>
<sequence>MSSYISPKAVKGGPSAIQGRGLIAVAPIDKDEVVAVKGGHIVDTATLQQLPERLRQSDIQIADNLHLAAIQDAEYEPVMLFLNHSCEPNVGFAGNVVLVAMRDIAEGEELTTDYALFDDYDGEMPCRCGTPSCRRIIGGRDWRRPELQRRYAGYFSWYLRRRFD</sequence>
<dbReference type="InterPro" id="IPR003616">
    <property type="entry name" value="Post-SET_dom"/>
</dbReference>
<evidence type="ECO:0000313" key="5">
    <source>
        <dbReference type="EMBL" id="GAA5178595.1"/>
    </source>
</evidence>
<evidence type="ECO:0000256" key="2">
    <source>
        <dbReference type="ARBA" id="ARBA00022691"/>
    </source>
</evidence>
<dbReference type="PROSITE" id="PS50868">
    <property type="entry name" value="POST_SET"/>
    <property type="match status" value="1"/>
</dbReference>
<dbReference type="PANTHER" id="PTHR12350">
    <property type="entry name" value="HISTONE-LYSINE N-METHYLTRANSFERASE-RELATED"/>
    <property type="match status" value="1"/>
</dbReference>
<evidence type="ECO:0000313" key="6">
    <source>
        <dbReference type="Proteomes" id="UP001501570"/>
    </source>
</evidence>